<dbReference type="GO" id="GO:0006631">
    <property type="term" value="P:fatty acid metabolic process"/>
    <property type="evidence" value="ECO:0007669"/>
    <property type="project" value="TreeGrafter"/>
</dbReference>
<dbReference type="AlphaFoldDB" id="A0A8D2ZGI9"/>
<dbReference type="PROSITE" id="PS00880">
    <property type="entry name" value="ACB_1"/>
    <property type="match status" value="1"/>
</dbReference>
<dbReference type="PANTHER" id="PTHR23310:SF62">
    <property type="entry name" value="ACYL-COA BINDING PROTEIN 1, ISOFORM A"/>
    <property type="match status" value="1"/>
</dbReference>
<evidence type="ECO:0000313" key="5">
    <source>
        <dbReference type="Ensembl" id="ENSSMAP00000001846.2"/>
    </source>
</evidence>
<dbReference type="GO" id="GO:0000062">
    <property type="term" value="F:fatty-acyl-CoA binding"/>
    <property type="evidence" value="ECO:0007669"/>
    <property type="project" value="InterPro"/>
</dbReference>
<dbReference type="SUPFAM" id="SSF47027">
    <property type="entry name" value="Acyl-CoA binding protein"/>
    <property type="match status" value="1"/>
</dbReference>
<keyword evidence="3" id="KW-0446">Lipid-binding</keyword>
<gene>
    <name evidence="5" type="primary">DBI</name>
</gene>
<feature type="domain" description="ACB" evidence="4">
    <location>
        <begin position="4"/>
        <end position="89"/>
    </location>
</feature>
<dbReference type="Ensembl" id="ENSSMAT00000001885.2">
    <property type="protein sequence ID" value="ENSSMAP00000001846.2"/>
    <property type="gene ID" value="ENSSMAG00000001117.2"/>
</dbReference>
<dbReference type="PANTHER" id="PTHR23310">
    <property type="entry name" value="ACYL-COA-BINDING PROTEIN, ACBP"/>
    <property type="match status" value="1"/>
</dbReference>
<evidence type="ECO:0000256" key="3">
    <source>
        <dbReference type="ARBA" id="ARBA00023121"/>
    </source>
</evidence>
<reference evidence="5" key="1">
    <citation type="submission" date="2023-05" db="EMBL/GenBank/DDBJ databases">
        <title>High-quality long-read genome of Scophthalmus maximus.</title>
        <authorList>
            <person name="Lien S."/>
            <person name="Martinez P."/>
        </authorList>
    </citation>
    <scope>NUCLEOTIDE SEQUENCE [LARGE SCALE GENOMIC DNA]</scope>
</reference>
<dbReference type="InterPro" id="IPR022408">
    <property type="entry name" value="Acyl-CoA-binding_prot_CS"/>
</dbReference>
<reference evidence="5" key="2">
    <citation type="submission" date="2025-08" db="UniProtKB">
        <authorList>
            <consortium name="Ensembl"/>
        </authorList>
    </citation>
    <scope>IDENTIFICATION</scope>
</reference>
<name>A0A8D2ZGI9_SCOMX</name>
<dbReference type="Proteomes" id="UP000694558">
    <property type="component" value="Chromosome 1"/>
</dbReference>
<dbReference type="InterPro" id="IPR014352">
    <property type="entry name" value="FERM/acyl-CoA-bd_prot_sf"/>
</dbReference>
<keyword evidence="2" id="KW-0175">Coiled coil</keyword>
<dbReference type="InterPro" id="IPR000582">
    <property type="entry name" value="Acyl-CoA-binding_protein"/>
</dbReference>
<evidence type="ECO:0000256" key="2">
    <source>
        <dbReference type="ARBA" id="ARBA00023054"/>
    </source>
</evidence>
<comment type="similarity">
    <text evidence="1">Belongs to the ACBP family.</text>
</comment>
<evidence type="ECO:0000256" key="1">
    <source>
        <dbReference type="ARBA" id="ARBA00005567"/>
    </source>
</evidence>
<dbReference type="PROSITE" id="PS51228">
    <property type="entry name" value="ACB_2"/>
    <property type="match status" value="1"/>
</dbReference>
<dbReference type="InterPro" id="IPR035984">
    <property type="entry name" value="Acyl-CoA-binding_sf"/>
</dbReference>
<organism evidence="5 6">
    <name type="scientific">Scophthalmus maximus</name>
    <name type="common">Turbot</name>
    <name type="synonym">Psetta maxima</name>
    <dbReference type="NCBI Taxonomy" id="52904"/>
    <lineage>
        <taxon>Eukaryota</taxon>
        <taxon>Metazoa</taxon>
        <taxon>Chordata</taxon>
        <taxon>Craniata</taxon>
        <taxon>Vertebrata</taxon>
        <taxon>Euteleostomi</taxon>
        <taxon>Actinopterygii</taxon>
        <taxon>Neopterygii</taxon>
        <taxon>Teleostei</taxon>
        <taxon>Neoteleostei</taxon>
        <taxon>Acanthomorphata</taxon>
        <taxon>Carangaria</taxon>
        <taxon>Pleuronectiformes</taxon>
        <taxon>Pleuronectoidei</taxon>
        <taxon>Scophthalmidae</taxon>
        <taxon>Scophthalmus</taxon>
    </lineage>
</organism>
<dbReference type="FunFam" id="1.20.80.10:FF:000010">
    <property type="entry name" value="Acyl-CoA-binding domain-containing protein 5"/>
    <property type="match status" value="1"/>
</dbReference>
<dbReference type="Pfam" id="PF00887">
    <property type="entry name" value="ACBP"/>
    <property type="match status" value="1"/>
</dbReference>
<evidence type="ECO:0000259" key="4">
    <source>
        <dbReference type="PROSITE" id="PS51228"/>
    </source>
</evidence>
<protein>
    <submittedName>
        <fullName evidence="5">Diazepam binding inhibitor, acyl-CoA binding protein</fullName>
    </submittedName>
</protein>
<dbReference type="GeneTree" id="ENSGT00940000154846"/>
<sequence length="92" mass="10413">PSDCDETFEKAAHEATVLKQRPGKDEMSALYGFYKQATVGDVNIDRPGFLDFIGRGKWDAWNEKKGMSKEDAMAAYVDVVEKLKEKYGMETQ</sequence>
<proteinExistence type="inferred from homology"/>
<dbReference type="PRINTS" id="PR00689">
    <property type="entry name" value="ACOABINDINGP"/>
</dbReference>
<evidence type="ECO:0000313" key="6">
    <source>
        <dbReference type="Proteomes" id="UP000694558"/>
    </source>
</evidence>
<dbReference type="Gene3D" id="1.20.80.10">
    <property type="match status" value="1"/>
</dbReference>
<accession>A0A8D2ZGI9</accession>